<proteinExistence type="predicted"/>
<evidence type="ECO:0000256" key="2">
    <source>
        <dbReference type="SAM" id="Phobius"/>
    </source>
</evidence>
<keyword evidence="2" id="KW-1133">Transmembrane helix</keyword>
<reference evidence="3 4" key="1">
    <citation type="submission" date="2023-08" db="EMBL/GenBank/DDBJ databases">
        <authorList>
            <person name="Girao M."/>
            <person name="Carvalho M.F."/>
        </authorList>
    </citation>
    <scope>NUCLEOTIDE SEQUENCE [LARGE SCALE GENOMIC DNA]</scope>
    <source>
        <strain evidence="3 4">CC-R104</strain>
    </source>
</reference>
<keyword evidence="2" id="KW-0812">Transmembrane</keyword>
<accession>A0ABU7K032</accession>
<name>A0ABU7K032_9NOCA</name>
<dbReference type="Proteomes" id="UP001331936">
    <property type="component" value="Unassembled WGS sequence"/>
</dbReference>
<organism evidence="3 4">
    <name type="scientific">Rhodococcus chondri</name>
    <dbReference type="NCBI Taxonomy" id="3065941"/>
    <lineage>
        <taxon>Bacteria</taxon>
        <taxon>Bacillati</taxon>
        <taxon>Actinomycetota</taxon>
        <taxon>Actinomycetes</taxon>
        <taxon>Mycobacteriales</taxon>
        <taxon>Nocardiaceae</taxon>
        <taxon>Rhodococcus</taxon>
    </lineage>
</organism>
<keyword evidence="4" id="KW-1185">Reference proteome</keyword>
<feature type="transmembrane region" description="Helical" evidence="2">
    <location>
        <begin position="72"/>
        <end position="95"/>
    </location>
</feature>
<comment type="caution">
    <text evidence="3">The sequence shown here is derived from an EMBL/GenBank/DDBJ whole genome shotgun (WGS) entry which is preliminary data.</text>
</comment>
<dbReference type="EMBL" id="JAUZMZ010000203">
    <property type="protein sequence ID" value="MEE2034917.1"/>
    <property type="molecule type" value="Genomic_DNA"/>
</dbReference>
<keyword evidence="2" id="KW-0472">Membrane</keyword>
<gene>
    <name evidence="3" type="ORF">Q8814_22865</name>
</gene>
<protein>
    <submittedName>
        <fullName evidence="3">DUF2254 domain-containing protein</fullName>
    </submittedName>
</protein>
<feature type="transmembrane region" description="Helical" evidence="2">
    <location>
        <begin position="146"/>
        <end position="170"/>
    </location>
</feature>
<feature type="region of interest" description="Disordered" evidence="1">
    <location>
        <begin position="446"/>
        <end position="466"/>
    </location>
</feature>
<evidence type="ECO:0000313" key="3">
    <source>
        <dbReference type="EMBL" id="MEE2034917.1"/>
    </source>
</evidence>
<evidence type="ECO:0000256" key="1">
    <source>
        <dbReference type="SAM" id="MobiDB-lite"/>
    </source>
</evidence>
<dbReference type="RefSeq" id="WP_330154265.1">
    <property type="nucleotide sequence ID" value="NZ_JAUZMZ010000203.1"/>
</dbReference>
<feature type="compositionally biased region" description="Basic and acidic residues" evidence="1">
    <location>
        <begin position="446"/>
        <end position="458"/>
    </location>
</feature>
<dbReference type="InterPro" id="IPR018723">
    <property type="entry name" value="DUF2254_membrane"/>
</dbReference>
<feature type="transmembrane region" description="Helical" evidence="2">
    <location>
        <begin position="24"/>
        <end position="42"/>
    </location>
</feature>
<feature type="transmembrane region" description="Helical" evidence="2">
    <location>
        <begin position="115"/>
        <end position="134"/>
    </location>
</feature>
<evidence type="ECO:0000313" key="4">
    <source>
        <dbReference type="Proteomes" id="UP001331936"/>
    </source>
</evidence>
<sequence>MTSGPISTALDRRHVLAEALRSRLWPIPAAAVLLAVLAGIGLPELDTAIDHRLPPAVAGYLFGGGADAAREVLSAIAASLITVTSLTFSLTLVTLQLASSQYSPRLLRTFAADRVVQRTLALFLGTFVYALTVLRTVRSDSGSTGFVPQLAVTAAYLLAVASVIALVLFLGHLVRQIRVETVLEQVRADTCATAARLLPTFPQNSSPVPMPEPAPDPHIIEATSSGFLVELDERGLLDAAAQCGALVWVERPVGSPVLAGAPVAFAWSTDPRQPLTEQTVDALGEQVRGALRIGSERTAVQDIGYGLRQMTDVVVRALSPGINDPTTAVHGLVAGTAVLTELLDRRLGPYTLCDEHDRVRVVVPRPTFTELLDLVCTQPRLYGADDPMLLDALMSMLRELAWKATTGEHHAAILDQLLRVQEHVTDHDAVTRSRLEHLARQVRGALDRHWTPTTKSDDPIPPGTGS</sequence>
<dbReference type="Pfam" id="PF10011">
    <property type="entry name" value="DUF2254"/>
    <property type="match status" value="1"/>
</dbReference>